<organism evidence="1">
    <name type="scientific">Triticum urartu</name>
    <name type="common">Red wild einkorn</name>
    <name type="synonym">Crithodium urartu</name>
    <dbReference type="NCBI Taxonomy" id="4572"/>
    <lineage>
        <taxon>Eukaryota</taxon>
        <taxon>Viridiplantae</taxon>
        <taxon>Streptophyta</taxon>
        <taxon>Embryophyta</taxon>
        <taxon>Tracheophyta</taxon>
        <taxon>Spermatophyta</taxon>
        <taxon>Magnoliopsida</taxon>
        <taxon>Liliopsida</taxon>
        <taxon>Poales</taxon>
        <taxon>Poaceae</taxon>
        <taxon>BOP clade</taxon>
        <taxon>Pooideae</taxon>
        <taxon>Triticodae</taxon>
        <taxon>Triticeae</taxon>
        <taxon>Triticinae</taxon>
        <taxon>Triticum</taxon>
    </lineage>
</organism>
<reference evidence="1" key="1">
    <citation type="journal article" date="2013" name="Nature">
        <title>Draft genome of the wheat A-genome progenitor Triticum urartu.</title>
        <authorList>
            <person name="Ling H.Q."/>
            <person name="Zhao S."/>
            <person name="Liu D."/>
            <person name="Wang J."/>
            <person name="Sun H."/>
            <person name="Zhang C."/>
            <person name="Fan H."/>
            <person name="Li D."/>
            <person name="Dong L."/>
            <person name="Tao Y."/>
            <person name="Gao C."/>
            <person name="Wu H."/>
            <person name="Li Y."/>
            <person name="Cui Y."/>
            <person name="Guo X."/>
            <person name="Zheng S."/>
            <person name="Wang B."/>
            <person name="Yu K."/>
            <person name="Liang Q."/>
            <person name="Yang W."/>
            <person name="Lou X."/>
            <person name="Chen J."/>
            <person name="Feng M."/>
            <person name="Jian J."/>
            <person name="Zhang X."/>
            <person name="Luo G."/>
            <person name="Jiang Y."/>
            <person name="Liu J."/>
            <person name="Wang Z."/>
            <person name="Sha Y."/>
            <person name="Zhang B."/>
            <person name="Wu H."/>
            <person name="Tang D."/>
            <person name="Shen Q."/>
            <person name="Xue P."/>
            <person name="Zou S."/>
            <person name="Wang X."/>
            <person name="Liu X."/>
            <person name="Wang F."/>
            <person name="Yang Y."/>
            <person name="An X."/>
            <person name="Dong Z."/>
            <person name="Zhang K."/>
            <person name="Zhang X."/>
            <person name="Luo M.C."/>
            <person name="Dvorak J."/>
            <person name="Tong Y."/>
            <person name="Wang J."/>
            <person name="Yang H."/>
            <person name="Li Z."/>
            <person name="Wang D."/>
            <person name="Zhang A."/>
            <person name="Wang J."/>
        </authorList>
    </citation>
    <scope>NUCLEOTIDE SEQUENCE</scope>
</reference>
<proteinExistence type="predicted"/>
<dbReference type="EMBL" id="KD283555">
    <property type="protein sequence ID" value="EMS45657.1"/>
    <property type="molecule type" value="Genomic_DNA"/>
</dbReference>
<evidence type="ECO:0000313" key="1">
    <source>
        <dbReference type="EMBL" id="EMS45657.1"/>
    </source>
</evidence>
<dbReference type="AlphaFoldDB" id="M7YEW0"/>
<gene>
    <name evidence="1" type="ORF">TRIUR3_31307</name>
</gene>
<protein>
    <submittedName>
        <fullName evidence="1">Uncharacterized protein</fullName>
    </submittedName>
</protein>
<accession>M7YEW0</accession>
<name>M7YEW0_TRIUA</name>
<sequence length="131" mass="13151">MSWKGEVEDSRGLRVLQVGAAGDGGGATRLGGSRGGGARASGGVTGRGGGCGLVISGGRAWLTGEQRGCRAARRTAARTQGRGAAQGSDAHWCWSQEQAAARCGAGALRIERGGLRGSSRGVDRKEDGIEG</sequence>